<name>A0A1G6JID1_NIADE</name>
<keyword evidence="2" id="KW-1185">Reference proteome</keyword>
<dbReference type="Gene3D" id="3.20.20.80">
    <property type="entry name" value="Glycosidases"/>
    <property type="match status" value="1"/>
</dbReference>
<protein>
    <submittedName>
        <fullName evidence="1">Repeat domain-containing protein</fullName>
    </submittedName>
</protein>
<dbReference type="STRING" id="1285928.SAMN04487894_101546"/>
<dbReference type="Proteomes" id="UP000198757">
    <property type="component" value="Unassembled WGS sequence"/>
</dbReference>
<dbReference type="EMBL" id="FMZO01000001">
    <property type="protein sequence ID" value="SDC18473.1"/>
    <property type="molecule type" value="Genomic_DNA"/>
</dbReference>
<reference evidence="2" key="1">
    <citation type="submission" date="2016-10" db="EMBL/GenBank/DDBJ databases">
        <authorList>
            <person name="Varghese N."/>
            <person name="Submissions S."/>
        </authorList>
    </citation>
    <scope>NUCLEOTIDE SEQUENCE [LARGE SCALE GENOMIC DNA]</scope>
    <source>
        <strain evidence="2">DSM 25811 / CCM 8410 / LMG 26954 / E90</strain>
    </source>
</reference>
<dbReference type="AlphaFoldDB" id="A0A1G6JID1"/>
<gene>
    <name evidence="1" type="ORF">SAMN04487894_101546</name>
</gene>
<organism evidence="1 2">
    <name type="scientific">Niabella drilacis (strain DSM 25811 / CCM 8410 / CCUG 62505 / LMG 26954 / E90)</name>
    <dbReference type="NCBI Taxonomy" id="1285928"/>
    <lineage>
        <taxon>Bacteria</taxon>
        <taxon>Pseudomonadati</taxon>
        <taxon>Bacteroidota</taxon>
        <taxon>Chitinophagia</taxon>
        <taxon>Chitinophagales</taxon>
        <taxon>Chitinophagaceae</taxon>
        <taxon>Niabella</taxon>
    </lineage>
</organism>
<accession>A0A1G6JID1</accession>
<evidence type="ECO:0000313" key="1">
    <source>
        <dbReference type="EMBL" id="SDC18473.1"/>
    </source>
</evidence>
<dbReference type="OrthoDB" id="6225685at2"/>
<proteinExistence type="predicted"/>
<dbReference type="SUPFAM" id="SSF69318">
    <property type="entry name" value="Integrin alpha N-terminal domain"/>
    <property type="match status" value="1"/>
</dbReference>
<dbReference type="RefSeq" id="WP_090388467.1">
    <property type="nucleotide sequence ID" value="NZ_FMZO01000001.1"/>
</dbReference>
<evidence type="ECO:0000313" key="2">
    <source>
        <dbReference type="Proteomes" id="UP000198757"/>
    </source>
</evidence>
<dbReference type="InterPro" id="IPR028994">
    <property type="entry name" value="Integrin_alpha_N"/>
</dbReference>
<sequence length="733" mass="82662">MNQQINDPHLVVCRFLLCVLPWFAFPLTGEAQQRNAGIFYSSIFAKTAPYKRISGWGANARNYFLKDVNGDGKDDAVVYYVGGKWQAAISDGVYFTNPRDMLIYKAAVTLTDQLLPLMGDVNGDKKADAVFFDPGTGNWLVAVSNGWVFAAPVQWSAGNGAGSAKQFLADVNGDGKDDAVFFLNRDREGCWYVGLSDGKGGFGRFTRWICRFGYTADEQLMADVNGDGAADAVVMEKINGTWRVALSDRTKLADAGLWRSGFGQGCENVLAYDVDKDDKADIAYYKEGDWWVCYSTGSAFDPDESQRWVVGNRPATMVSRSNRPAPEGRLIGSVSGTVAGACAISAGDWLVLDNGQKRKPVEAYAVDTWDAGGNPYTPQFPGHAATYDAADPVINDLQLRMIHDAGFTYLMLDITNGANSWVDDRARRMIERIIYWNHHLKGNQHKMYFCISMGGSRRMVGKQAADQVELESKRTWDEFYIPYKEAYYVLKGKPLLVHFVEFPTNKDDILQYAGQMPFFQQFTERWMFNEIKDQPDNVNAYGWPILEKQGNPVGDEVMNVSPGFWNGNLSANRENGELYRRHWLRVLQHNPASVWVNSYNETWEHTGVAPAYLNPEVAAASSGILSVWTDYYGDRMDDFYWVMTQQYNRLFMYRELFINSYLQEDQSNDIYQVKRNRIERTGTILPRRAPVLLVPKNFIRNFSGNVISDSLKVIGKVRGARPVEAVRSRKAAR</sequence>